<dbReference type="PANTHER" id="PTHR39185">
    <property type="entry name" value="SWARMING MOTILITY PROTEIN SWRD"/>
    <property type="match status" value="1"/>
</dbReference>
<dbReference type="PANTHER" id="PTHR39185:SF1">
    <property type="entry name" value="SWARMING MOTILITY PROTEIN SWRD"/>
    <property type="match status" value="1"/>
</dbReference>
<dbReference type="InterPro" id="IPR009384">
    <property type="entry name" value="SwrD-like"/>
</dbReference>
<comment type="caution">
    <text evidence="1">The sequence shown here is derived from an EMBL/GenBank/DDBJ whole genome shotgun (WGS) entry which is preliminary data.</text>
</comment>
<reference evidence="2" key="1">
    <citation type="journal article" date="2019" name="Int. J. Syst. Evol. Microbiol.">
        <title>The Global Catalogue of Microorganisms (GCM) 10K type strain sequencing project: providing services to taxonomists for standard genome sequencing and annotation.</title>
        <authorList>
            <consortium name="The Broad Institute Genomics Platform"/>
            <consortium name="The Broad Institute Genome Sequencing Center for Infectious Disease"/>
            <person name="Wu L."/>
            <person name="Ma J."/>
        </authorList>
    </citation>
    <scope>NUCLEOTIDE SEQUENCE [LARGE SCALE GENOMIC DNA]</scope>
    <source>
        <strain evidence="2">JCM 11496</strain>
    </source>
</reference>
<dbReference type="Proteomes" id="UP001597307">
    <property type="component" value="Unassembled WGS sequence"/>
</dbReference>
<keyword evidence="2" id="KW-1185">Reference proteome</keyword>
<keyword evidence="1" id="KW-0966">Cell projection</keyword>
<keyword evidence="1" id="KW-0969">Cilium</keyword>
<evidence type="ECO:0000313" key="2">
    <source>
        <dbReference type="Proteomes" id="UP001597307"/>
    </source>
</evidence>
<name>A0ABW4Q2X2_9MICC</name>
<dbReference type="Pfam" id="PF06289">
    <property type="entry name" value="FlbD"/>
    <property type="match status" value="1"/>
</dbReference>
<sequence>MIVVTHLNGSQFAINPDLIEKIHANPDTTLSMVDGSFVIVRESLDDVIEIIRGYRASVLRMARDLPDPQQPVAKLSAVPSHSDSAGK</sequence>
<protein>
    <submittedName>
        <fullName evidence="1">Flagellar FlbD family protein</fullName>
    </submittedName>
</protein>
<dbReference type="EMBL" id="JBHUGA010000008">
    <property type="protein sequence ID" value="MFD1845691.1"/>
    <property type="molecule type" value="Genomic_DNA"/>
</dbReference>
<organism evidence="1 2">
    <name type="scientific">Arthrobacter flavus</name>
    <dbReference type="NCBI Taxonomy" id="95172"/>
    <lineage>
        <taxon>Bacteria</taxon>
        <taxon>Bacillati</taxon>
        <taxon>Actinomycetota</taxon>
        <taxon>Actinomycetes</taxon>
        <taxon>Micrococcales</taxon>
        <taxon>Micrococcaceae</taxon>
        <taxon>Arthrobacter</taxon>
    </lineage>
</organism>
<dbReference type="RefSeq" id="WP_343877461.1">
    <property type="nucleotide sequence ID" value="NZ_BAAAIJ010000005.1"/>
</dbReference>
<gene>
    <name evidence="1" type="ORF">ACFSFX_03660</name>
</gene>
<evidence type="ECO:0000313" key="1">
    <source>
        <dbReference type="EMBL" id="MFD1845691.1"/>
    </source>
</evidence>
<proteinExistence type="predicted"/>
<keyword evidence="1" id="KW-0282">Flagellum</keyword>
<accession>A0ABW4Q2X2</accession>